<dbReference type="PRINTS" id="PR00133">
    <property type="entry name" value="GLHYDRLASE3"/>
</dbReference>
<dbReference type="Gene3D" id="3.40.50.1700">
    <property type="entry name" value="Glycoside hydrolase family 3 C-terminal domain"/>
    <property type="match status" value="1"/>
</dbReference>
<dbReference type="FunFam" id="2.60.40.10:FF:000495">
    <property type="entry name" value="Periplasmic beta-glucosidase"/>
    <property type="match status" value="1"/>
</dbReference>
<evidence type="ECO:0000256" key="3">
    <source>
        <dbReference type="ARBA" id="ARBA00023277"/>
    </source>
</evidence>
<dbReference type="Pfam" id="PF14310">
    <property type="entry name" value="Fn3-like"/>
    <property type="match status" value="1"/>
</dbReference>
<dbReference type="PROSITE" id="PS00775">
    <property type="entry name" value="GLYCOSYL_HYDROL_F3"/>
    <property type="match status" value="1"/>
</dbReference>
<dbReference type="EMBL" id="POTX01000013">
    <property type="protein sequence ID" value="PZG00132.1"/>
    <property type="molecule type" value="Genomic_DNA"/>
</dbReference>
<keyword evidence="9" id="KW-1185">Reference proteome</keyword>
<dbReference type="InterPro" id="IPR036881">
    <property type="entry name" value="Glyco_hydro_3_C_sf"/>
</dbReference>
<dbReference type="OrthoDB" id="3304319at2"/>
<dbReference type="InterPro" id="IPR002772">
    <property type="entry name" value="Glyco_hydro_3_C"/>
</dbReference>
<dbReference type="InterPro" id="IPR001764">
    <property type="entry name" value="Glyco_hydro_3_N"/>
</dbReference>
<dbReference type="RefSeq" id="WP_111241759.1">
    <property type="nucleotide sequence ID" value="NZ_AP023358.1"/>
</dbReference>
<proteinExistence type="inferred from homology"/>
<organism evidence="8 9">
    <name type="scientific">Micromonospora endophytica</name>
    <dbReference type="NCBI Taxonomy" id="515350"/>
    <lineage>
        <taxon>Bacteria</taxon>
        <taxon>Bacillati</taxon>
        <taxon>Actinomycetota</taxon>
        <taxon>Actinomycetes</taxon>
        <taxon>Micromonosporales</taxon>
        <taxon>Micromonosporaceae</taxon>
        <taxon>Micromonospora</taxon>
    </lineage>
</organism>
<comment type="function">
    <text evidence="4">Catalyzes the hydrolysis of a non-reducing terminal alpha-L-arabinopyranosidic linkage in ginsenoside Rb2 (alpha-L-arabinopyranosyl-(1-&gt;6)-alpha-D-glucopyranosyl) to release alpha-D-glucopyranosyl (Rd). It is not able to hydrolyze alpha-L-arabinofuranosyl-(1-&gt;6)-alpha-D-glucopyranosyl (Rc).</text>
</comment>
<evidence type="ECO:0000259" key="7">
    <source>
        <dbReference type="SMART" id="SM01217"/>
    </source>
</evidence>
<evidence type="ECO:0000256" key="5">
    <source>
        <dbReference type="ARBA" id="ARBA00074219"/>
    </source>
</evidence>
<keyword evidence="2 6" id="KW-0378">Hydrolase</keyword>
<dbReference type="InterPro" id="IPR017853">
    <property type="entry name" value="GH"/>
</dbReference>
<dbReference type="Proteomes" id="UP000248627">
    <property type="component" value="Unassembled WGS sequence"/>
</dbReference>
<evidence type="ECO:0000256" key="1">
    <source>
        <dbReference type="ARBA" id="ARBA00005336"/>
    </source>
</evidence>
<protein>
    <recommendedName>
        <fullName evidence="5">Exo-alpha-(1-&gt;6)-L-arabinopyranosidase</fullName>
    </recommendedName>
</protein>
<evidence type="ECO:0000256" key="6">
    <source>
        <dbReference type="RuleBase" id="RU361161"/>
    </source>
</evidence>
<accession>A0A2W2CKW9</accession>
<dbReference type="InterPro" id="IPR026891">
    <property type="entry name" value="Fn3-like"/>
</dbReference>
<comment type="similarity">
    <text evidence="1 6">Belongs to the glycosyl hydrolase 3 family.</text>
</comment>
<evidence type="ECO:0000313" key="8">
    <source>
        <dbReference type="EMBL" id="PZG00132.1"/>
    </source>
</evidence>
<dbReference type="PANTHER" id="PTHR42715">
    <property type="entry name" value="BETA-GLUCOSIDASE"/>
    <property type="match status" value="1"/>
</dbReference>
<dbReference type="InterPro" id="IPR050288">
    <property type="entry name" value="Cellulose_deg_GH3"/>
</dbReference>
<dbReference type="InterPro" id="IPR019800">
    <property type="entry name" value="Glyco_hydro_3_AS"/>
</dbReference>
<feature type="domain" description="Fibronectin type III-like" evidence="7">
    <location>
        <begin position="590"/>
        <end position="660"/>
    </location>
</feature>
<keyword evidence="6" id="KW-0326">Glycosidase</keyword>
<dbReference type="Gene3D" id="3.20.20.300">
    <property type="entry name" value="Glycoside hydrolase, family 3, N-terminal domain"/>
    <property type="match status" value="1"/>
</dbReference>
<dbReference type="Gene3D" id="2.60.40.10">
    <property type="entry name" value="Immunoglobulins"/>
    <property type="match status" value="1"/>
</dbReference>
<name>A0A2W2CKW9_9ACTN</name>
<dbReference type="Pfam" id="PF01915">
    <property type="entry name" value="Glyco_hydro_3_C"/>
    <property type="match status" value="1"/>
</dbReference>
<reference evidence="8 9" key="1">
    <citation type="submission" date="2018-01" db="EMBL/GenBank/DDBJ databases">
        <title>Draft genome sequence of Jishengella endophytica.</title>
        <authorList>
            <person name="Sahin N."/>
            <person name="Ay H."/>
            <person name="Saygin H."/>
        </authorList>
    </citation>
    <scope>NUCLEOTIDE SEQUENCE [LARGE SCALE GENOMIC DNA]</scope>
    <source>
        <strain evidence="8 9">DSM 45430</strain>
    </source>
</reference>
<dbReference type="AlphaFoldDB" id="A0A2W2CKW9"/>
<dbReference type="GO" id="GO:0008422">
    <property type="term" value="F:beta-glucosidase activity"/>
    <property type="evidence" value="ECO:0007669"/>
    <property type="project" value="UniProtKB-ARBA"/>
</dbReference>
<evidence type="ECO:0000256" key="2">
    <source>
        <dbReference type="ARBA" id="ARBA00022801"/>
    </source>
</evidence>
<dbReference type="SMART" id="SM01217">
    <property type="entry name" value="Fn3_like"/>
    <property type="match status" value="1"/>
</dbReference>
<dbReference type="Pfam" id="PF00933">
    <property type="entry name" value="Glyco_hydro_3"/>
    <property type="match status" value="1"/>
</dbReference>
<comment type="caution">
    <text evidence="8">The sequence shown here is derived from an EMBL/GenBank/DDBJ whole genome shotgun (WGS) entry which is preliminary data.</text>
</comment>
<evidence type="ECO:0000313" key="9">
    <source>
        <dbReference type="Proteomes" id="UP000248627"/>
    </source>
</evidence>
<dbReference type="InterPro" id="IPR013783">
    <property type="entry name" value="Ig-like_fold"/>
</dbReference>
<dbReference type="PANTHER" id="PTHR42715:SF10">
    <property type="entry name" value="BETA-GLUCOSIDASE"/>
    <property type="match status" value="1"/>
</dbReference>
<sequence length="755" mass="80885">MTHLDIDRLLAELTLPEKAALLSGSDFWHTTPVERLGIPAVMLTDGPHGLRKEAGDGEQLGLANSVPATCFPTAAALASTWNPELLTGIGAALGRECRTEGVAVLLGPGVNMKRSPLCGRNFEYFAEDPLLAGELGAALVTGVQSQGVGTSVKHFAVNNQETDRMTVSAEVDERSLREIYLAAFERIVTQARPWTVMCSYNRINGVYASENRWLLTEVLRRDWGFDGLVVSDWGAVNERDAAVSAGLDLEMPSSQGIGPRKIVEAVRSGVLDEADVDLAVVRVLHLVNRALPGLSDRQPYDPQAHHRLAHEAAVQSAVLLRNEGGLLPLAPTGGPVAVIGEFARTPRYQGAGSSQVNPTRLDDALSALRTSFGAGREVTFAPGYRIESEQVDETLLAEAVAQARAAAVAVVFLGLPPAAESEGYDRDTMALPAHQVTLLERIAEVNDNTVVVLANGGAVLVDPWQQRVRAVLEGWLLGQAGGGAIADLLLGRANPSGRLAETIPLRYADNPTIGAFPGEHGTVRYGEGLLIGYRWYDARELPVAYPFGHGLSYTTFGYGEARATVHGAGPDVRVEVGCVITNTGDRAGHEVVQVYVSDPHASVYRPRQELKGFAKVWLEPGASTEVTMTLDARALSYWDTRHGRWVVEGGDFDIRIGASSRDIRRIVTVSVTGEDLTLPVSAESLAAQWLADPRLGPRLSAALATRTDPSGLGALLVGPDANAMILAIPMRRLVRFPGFPVTEEDLAHWLAETGP</sequence>
<dbReference type="SUPFAM" id="SSF51445">
    <property type="entry name" value="(Trans)glycosidases"/>
    <property type="match status" value="1"/>
</dbReference>
<dbReference type="GO" id="GO:0005975">
    <property type="term" value="P:carbohydrate metabolic process"/>
    <property type="evidence" value="ECO:0007669"/>
    <property type="project" value="InterPro"/>
</dbReference>
<gene>
    <name evidence="8" type="ORF">C1I93_03555</name>
</gene>
<evidence type="ECO:0000256" key="4">
    <source>
        <dbReference type="ARBA" id="ARBA00058905"/>
    </source>
</evidence>
<keyword evidence="3" id="KW-0119">Carbohydrate metabolism</keyword>
<dbReference type="InterPro" id="IPR036962">
    <property type="entry name" value="Glyco_hydro_3_N_sf"/>
</dbReference>
<dbReference type="SUPFAM" id="SSF52279">
    <property type="entry name" value="Beta-D-glucan exohydrolase, C-terminal domain"/>
    <property type="match status" value="1"/>
</dbReference>